<comment type="caution">
    <text evidence="2">The sequence shown here is derived from an EMBL/GenBank/DDBJ whole genome shotgun (WGS) entry which is preliminary data.</text>
</comment>
<accession>A0A316RAJ3</accession>
<gene>
    <name evidence="2" type="ORF">DDY73_04895</name>
</gene>
<name>A0A316RAJ3_9BACT</name>
<evidence type="ECO:0008006" key="4">
    <source>
        <dbReference type="Google" id="ProtNLM"/>
    </source>
</evidence>
<evidence type="ECO:0000313" key="3">
    <source>
        <dbReference type="Proteomes" id="UP000262954"/>
    </source>
</evidence>
<evidence type="ECO:0000256" key="1">
    <source>
        <dbReference type="SAM" id="SignalP"/>
    </source>
</evidence>
<dbReference type="RefSeq" id="WP_418729182.1">
    <property type="nucleotide sequence ID" value="NZ_DBFMWK010000109.1"/>
</dbReference>
<feature type="signal peptide" evidence="1">
    <location>
        <begin position="1"/>
        <end position="27"/>
    </location>
</feature>
<protein>
    <recommendedName>
        <fullName evidence="4">Alpha-galactosidase</fullName>
    </recommendedName>
</protein>
<reference evidence="2 3" key="1">
    <citation type="journal article" date="2018" name="Nat. Biotechnol.">
        <title>A standardized bacterial taxonomy based on genome phylogeny substantially revises the tree of life.</title>
        <authorList>
            <person name="Parks D.H."/>
            <person name="Chuvochina M."/>
            <person name="Waite D.W."/>
            <person name="Rinke C."/>
            <person name="Skarshewski A."/>
            <person name="Chaumeil P.A."/>
            <person name="Hugenholtz P."/>
        </authorList>
    </citation>
    <scope>NUCLEOTIDE SEQUENCE [LARGE SCALE GENOMIC DNA]</scope>
    <source>
        <strain evidence="2">UBA11482</strain>
    </source>
</reference>
<dbReference type="AlphaFoldDB" id="A0A316RAJ3"/>
<sequence length="719" mass="81602">MKNVNFFAKAVSIYCICLLSATVTVHSATKDMTNGKWTIRFNDETRKSEFVKDGTTILQDVSVKFKHNASIIESSSYSDIKFSEENYSDATGECKRFIIEYKNTENSTYPTIQQCFYLYPDKDYFLTDVFLLSSGTSKIESNYIAPIYTETQNRFLPQDANNRFLFVPFDNDGFITYGSLPLSRGIDPTSLGVGRYARDTISFEVTSIFNGETQEGLVIGSVEHDTWKSAIRMTGSPLSQSYINKLECYSGATHSITRDATDNNWLQPHGAVKGTKIKSARMLVGLFDDWRTGMETFGDVNALIAPKREWNNPTPFGWNSWGGMERNINFDGVISVSDFIKENIQGKGHFGEDGLVFVGLDSFWDNLNWEQLKQFADYCKANGQVPGIYWTPFCDWFPENDRALEGNNGYFYSQTHLKVNGKTKKLCGAGCMDPTAPSTLSRINFFIDKFKAAGFKYLKLDFMTNGIVEADSYYRDDITTGVQAYNFGMKHLRERCGDDMFIVESIAPLFPANYAHARRISCDAWGEMWHTNYMMNSLSFGWWLNRVYCFNDPDHLVMGDRSDAENMSRMTTGAVTGYCMLGDNLSTKGTYIGSATSQAKAKKYATYEKVNDVIRLGKSFRPAYGHKVFGDNRAVDLFYLETEDSYYIAYFNYNEGEKSGTLDLKKLNIDPDNIDTGKSFECWSSDPVTISEGMLEYSLPNNQAKLYHLFKKQNTQPKN</sequence>
<evidence type="ECO:0000313" key="2">
    <source>
        <dbReference type="EMBL" id="HBJ08321.1"/>
    </source>
</evidence>
<dbReference type="EMBL" id="DNWC01000063">
    <property type="protein sequence ID" value="HBJ08321.1"/>
    <property type="molecule type" value="Genomic_DNA"/>
</dbReference>
<dbReference type="InterPro" id="IPR017853">
    <property type="entry name" value="GH"/>
</dbReference>
<dbReference type="Proteomes" id="UP000262954">
    <property type="component" value="Unassembled WGS sequence"/>
</dbReference>
<keyword evidence="1" id="KW-0732">Signal</keyword>
<feature type="chain" id="PRO_5030062762" description="Alpha-galactosidase" evidence="1">
    <location>
        <begin position="28"/>
        <end position="719"/>
    </location>
</feature>
<proteinExistence type="predicted"/>
<organism evidence="2 3">
    <name type="scientific">Coprobacter fastidiosus</name>
    <dbReference type="NCBI Taxonomy" id="1099853"/>
    <lineage>
        <taxon>Bacteria</taxon>
        <taxon>Pseudomonadati</taxon>
        <taxon>Bacteroidota</taxon>
        <taxon>Bacteroidia</taxon>
        <taxon>Bacteroidales</taxon>
        <taxon>Barnesiellaceae</taxon>
        <taxon>Coprobacter</taxon>
    </lineage>
</organism>
<dbReference type="SUPFAM" id="SSF51445">
    <property type="entry name" value="(Trans)glycosidases"/>
    <property type="match status" value="1"/>
</dbReference>
<dbReference type="Gene3D" id="3.20.20.70">
    <property type="entry name" value="Aldolase class I"/>
    <property type="match status" value="1"/>
</dbReference>
<dbReference type="InterPro" id="IPR013785">
    <property type="entry name" value="Aldolase_TIM"/>
</dbReference>